<name>A0A3B9KZB4_9PROT</name>
<dbReference type="EMBL" id="DMBR01000163">
    <property type="protein sequence ID" value="HAE93991.1"/>
    <property type="molecule type" value="Genomic_DNA"/>
</dbReference>
<dbReference type="AlphaFoldDB" id="A0A3B9KZB4"/>
<accession>A0A3B9KZB4</accession>
<dbReference type="Proteomes" id="UP000259173">
    <property type="component" value="Unassembled WGS sequence"/>
</dbReference>
<keyword evidence="1" id="KW-0175">Coiled coil</keyword>
<proteinExistence type="predicted"/>
<comment type="caution">
    <text evidence="2">The sequence shown here is derived from an EMBL/GenBank/DDBJ whole genome shotgun (WGS) entry which is preliminary data.</text>
</comment>
<protein>
    <submittedName>
        <fullName evidence="2">Uncharacterized protein</fullName>
    </submittedName>
</protein>
<gene>
    <name evidence="2" type="ORF">DCG65_05485</name>
</gene>
<evidence type="ECO:0000313" key="2">
    <source>
        <dbReference type="EMBL" id="HAE93991.1"/>
    </source>
</evidence>
<evidence type="ECO:0000256" key="1">
    <source>
        <dbReference type="SAM" id="Coils"/>
    </source>
</evidence>
<organism evidence="2 3">
    <name type="scientific">Hyphomonas atlantica</name>
    <dbReference type="NCBI Taxonomy" id="1280948"/>
    <lineage>
        <taxon>Bacteria</taxon>
        <taxon>Pseudomonadati</taxon>
        <taxon>Pseudomonadota</taxon>
        <taxon>Alphaproteobacteria</taxon>
        <taxon>Hyphomonadales</taxon>
        <taxon>Hyphomonadaceae</taxon>
        <taxon>Hyphomonas</taxon>
    </lineage>
</organism>
<reference evidence="2 3" key="1">
    <citation type="journal article" date="2018" name="Nat. Biotechnol.">
        <title>A standardized bacterial taxonomy based on genome phylogeny substantially revises the tree of life.</title>
        <authorList>
            <person name="Parks D.H."/>
            <person name="Chuvochina M."/>
            <person name="Waite D.W."/>
            <person name="Rinke C."/>
            <person name="Skarshewski A."/>
            <person name="Chaumeil P.A."/>
            <person name="Hugenholtz P."/>
        </authorList>
    </citation>
    <scope>NUCLEOTIDE SEQUENCE [LARGE SCALE GENOMIC DNA]</scope>
    <source>
        <strain evidence="2">UBA8557</strain>
    </source>
</reference>
<feature type="coiled-coil region" evidence="1">
    <location>
        <begin position="7"/>
        <end position="48"/>
    </location>
</feature>
<evidence type="ECO:0000313" key="3">
    <source>
        <dbReference type="Proteomes" id="UP000259173"/>
    </source>
</evidence>
<sequence>MTDLTIFEKDTRRLVRLAEQLETLLNRRDRLEEDFARIEAELDRFHNRWMGCPGLVEQLLDIDKQIERIDAEIIAAFKDILAGRADG</sequence>